<dbReference type="EMBL" id="FKBS01000025">
    <property type="protein sequence ID" value="SAI49236.1"/>
    <property type="molecule type" value="Genomic_DNA"/>
</dbReference>
<accession>A0A157QUE8</accession>
<dbReference type="InterPro" id="IPR013381">
    <property type="entry name" value="CRISPR-assoc_prot_Cse1"/>
</dbReference>
<gene>
    <name evidence="1" type="ORF">SAMEA1982600_04026</name>
</gene>
<dbReference type="Proteomes" id="UP000077037">
    <property type="component" value="Unassembled WGS sequence"/>
</dbReference>
<sequence length="520" mass="58095">MNLLSALPFRLAQQDGSHHQASFAQLTDPRWTDIWSPRPDFRGAAYQFLIGVLQTALAPEDQEHWQELWDTPPTEAELQAALAPYASAFNLDGDSWRFMQDNDLGDVESKSIANLLIESPGDKTVRDNLDHFIKRGRVEQICPACAAMALFTLQINAPSGGAGHRVSLRGGGPLTTLLVPNAPDATLWQKLWLNVLPEDALGYGALPRLSDALPWMARTRTSEAKTGTDTTPEHVHRLQAYWSTPRRISLEIEAAPHSRCDLCGADTDTVVRHYGTKNYGINYTGAWQHPLTPYSVDPKTGLLSIKGQKGGIGYRHWLGLALGSAADHREAARIVGHFNQHLTKRVPARLWCFGFDMDNMKARCWYDATLPLHEIEPAQQRAFISAVRSVLELATEAAKLLNSHVKAARFSRPGDVPSDPAVPQSFWQASEPGFYALLKQLADIRMDDDAAVAGIYRSWLTDVSRIALRLFDQWVESVPIEDGNMGRIVRQREELRKWLNANKIAKELWKIVKAYQKEAA</sequence>
<name>A0A157QUE8_9BORD</name>
<dbReference type="CDD" id="cd09729">
    <property type="entry name" value="Cse1_I-E"/>
    <property type="match status" value="1"/>
</dbReference>
<organism evidence="1 2">
    <name type="scientific">Bordetella ansorpii</name>
    <dbReference type="NCBI Taxonomy" id="288768"/>
    <lineage>
        <taxon>Bacteria</taxon>
        <taxon>Pseudomonadati</taxon>
        <taxon>Pseudomonadota</taxon>
        <taxon>Betaproteobacteria</taxon>
        <taxon>Burkholderiales</taxon>
        <taxon>Alcaligenaceae</taxon>
        <taxon>Bordetella</taxon>
    </lineage>
</organism>
<proteinExistence type="predicted"/>
<evidence type="ECO:0000313" key="1">
    <source>
        <dbReference type="EMBL" id="SAI49236.1"/>
    </source>
</evidence>
<dbReference type="NCBIfam" id="TIGR02547">
    <property type="entry name" value="casA_cse1"/>
    <property type="match status" value="1"/>
</dbReference>
<dbReference type="RefSeq" id="WP_066417806.1">
    <property type="nucleotide sequence ID" value="NZ_FKBS01000025.1"/>
</dbReference>
<dbReference type="AlphaFoldDB" id="A0A157QUE8"/>
<evidence type="ECO:0000313" key="2">
    <source>
        <dbReference type="Proteomes" id="UP000077037"/>
    </source>
</evidence>
<dbReference type="Pfam" id="PF09481">
    <property type="entry name" value="CRISPR_Cse1"/>
    <property type="match status" value="1"/>
</dbReference>
<reference evidence="1 2" key="1">
    <citation type="submission" date="2016-03" db="EMBL/GenBank/DDBJ databases">
        <authorList>
            <consortium name="Pathogen Informatics"/>
        </authorList>
    </citation>
    <scope>NUCLEOTIDE SEQUENCE [LARGE SCALE GENOMIC DNA]</scope>
    <source>
        <strain evidence="1 2">NCTC13364</strain>
    </source>
</reference>
<dbReference type="OrthoDB" id="5392377at2"/>
<protein>
    <submittedName>
        <fullName evidence="1">Cascade antiviral complex protein</fullName>
    </submittedName>
</protein>